<sequence>MGIGIVVRILDTLFNLLDFAILIECISSWIPQVNNKFIDLIHSFTYPILEPCRNLQNKFIPGLPVDFSPILALFIINAIRRLIIGSIF</sequence>
<evidence type="ECO:0000313" key="2">
    <source>
        <dbReference type="Proteomes" id="UP000017118"/>
    </source>
</evidence>
<dbReference type="KEGG" id="csb:CLSA_c27220"/>
<dbReference type="OrthoDB" id="283553at2"/>
<organism evidence="1 2">
    <name type="scientific">Clostridium saccharobutylicum DSM 13864</name>
    <dbReference type="NCBI Taxonomy" id="1345695"/>
    <lineage>
        <taxon>Bacteria</taxon>
        <taxon>Bacillati</taxon>
        <taxon>Bacillota</taxon>
        <taxon>Clostridia</taxon>
        <taxon>Eubacteriales</taxon>
        <taxon>Clostridiaceae</taxon>
        <taxon>Clostridium</taxon>
    </lineage>
</organism>
<dbReference type="PATRIC" id="fig|1345695.10.peg.1937"/>
<dbReference type="Pfam" id="PF02325">
    <property type="entry name" value="CCB3_YggT"/>
    <property type="match status" value="1"/>
</dbReference>
<dbReference type="eggNOG" id="COG0762">
    <property type="taxonomic scope" value="Bacteria"/>
</dbReference>
<dbReference type="RefSeq" id="WP_022746841.1">
    <property type="nucleotide sequence ID" value="NC_022571.1"/>
</dbReference>
<keyword evidence="2" id="KW-1185">Reference proteome</keyword>
<dbReference type="GeneID" id="55475122"/>
<dbReference type="AlphaFoldDB" id="U5MT32"/>
<protein>
    <submittedName>
        <fullName evidence="1">YGGT family</fullName>
    </submittedName>
</protein>
<accession>U5MT32</accession>
<name>U5MT32_CLOSA</name>
<dbReference type="InterPro" id="IPR003425">
    <property type="entry name" value="CCB3/YggT"/>
</dbReference>
<dbReference type="HOGENOM" id="CLU_136788_1_1_9"/>
<proteinExistence type="predicted"/>
<dbReference type="EMBL" id="CP006721">
    <property type="protein sequence ID" value="AGX43693.1"/>
    <property type="molecule type" value="Genomic_DNA"/>
</dbReference>
<evidence type="ECO:0000313" key="1">
    <source>
        <dbReference type="EMBL" id="AGX43693.1"/>
    </source>
</evidence>
<dbReference type="Proteomes" id="UP000017118">
    <property type="component" value="Chromosome"/>
</dbReference>
<reference evidence="1 2" key="1">
    <citation type="journal article" date="2013" name="Genome Announc.">
        <title>Complete Genome Sequence of the Solvent Producer Clostridium saccharobutylicum NCP262 (DSM 13864).</title>
        <authorList>
            <person name="Poehlein A."/>
            <person name="Hartwich K."/>
            <person name="Krabben P."/>
            <person name="Ehrenreich A."/>
            <person name="Liebl W."/>
            <person name="Durre P."/>
            <person name="Gottschalk G."/>
            <person name="Daniel R."/>
        </authorList>
    </citation>
    <scope>NUCLEOTIDE SEQUENCE [LARGE SCALE GENOMIC DNA]</scope>
    <source>
        <strain evidence="1">DSM 13864</strain>
    </source>
</reference>
<dbReference type="GO" id="GO:0016020">
    <property type="term" value="C:membrane"/>
    <property type="evidence" value="ECO:0007669"/>
    <property type="project" value="InterPro"/>
</dbReference>
<gene>
    <name evidence="1" type="ORF">CLSA_c27220</name>
</gene>